<name>A0AAE0YRL8_9GAST</name>
<comment type="caution">
    <text evidence="1">The sequence shown here is derived from an EMBL/GenBank/DDBJ whole genome shotgun (WGS) entry which is preliminary data.</text>
</comment>
<dbReference type="EMBL" id="JAWDGP010005602">
    <property type="protein sequence ID" value="KAK3755367.1"/>
    <property type="molecule type" value="Genomic_DNA"/>
</dbReference>
<gene>
    <name evidence="1" type="ORF">RRG08_026097</name>
</gene>
<keyword evidence="2" id="KW-1185">Reference proteome</keyword>
<sequence>MERELQSDVKYDFYFDSDTLENSGSGGQSGVSFSPLLTCLYIQCSPSWFLSQSLISAQFVRDVARPLIVMEMGAEGARKVSRCQFSSAGKLRLRASPGLRRTHAPECTTSTLTTRFRRLNQVHLGPTWRCRGTNCPRRHTMYKGGGPGVALKDMRPPYSYCPGIAARA</sequence>
<organism evidence="1 2">
    <name type="scientific">Elysia crispata</name>
    <name type="common">lettuce slug</name>
    <dbReference type="NCBI Taxonomy" id="231223"/>
    <lineage>
        <taxon>Eukaryota</taxon>
        <taxon>Metazoa</taxon>
        <taxon>Spiralia</taxon>
        <taxon>Lophotrochozoa</taxon>
        <taxon>Mollusca</taxon>
        <taxon>Gastropoda</taxon>
        <taxon>Heterobranchia</taxon>
        <taxon>Euthyneura</taxon>
        <taxon>Panpulmonata</taxon>
        <taxon>Sacoglossa</taxon>
        <taxon>Placobranchoidea</taxon>
        <taxon>Plakobranchidae</taxon>
        <taxon>Elysia</taxon>
    </lineage>
</organism>
<dbReference type="AlphaFoldDB" id="A0AAE0YRL8"/>
<evidence type="ECO:0000313" key="1">
    <source>
        <dbReference type="EMBL" id="KAK3755367.1"/>
    </source>
</evidence>
<reference evidence="1" key="1">
    <citation type="journal article" date="2023" name="G3 (Bethesda)">
        <title>A reference genome for the long-term kleptoplast-retaining sea slug Elysia crispata morphotype clarki.</title>
        <authorList>
            <person name="Eastman K.E."/>
            <person name="Pendleton A.L."/>
            <person name="Shaikh M.A."/>
            <person name="Suttiyut T."/>
            <person name="Ogas R."/>
            <person name="Tomko P."/>
            <person name="Gavelis G."/>
            <person name="Widhalm J.R."/>
            <person name="Wisecaver J.H."/>
        </authorList>
    </citation>
    <scope>NUCLEOTIDE SEQUENCE</scope>
    <source>
        <strain evidence="1">ECLA1</strain>
    </source>
</reference>
<accession>A0AAE0YRL8</accession>
<protein>
    <submittedName>
        <fullName evidence="1">Uncharacterized protein</fullName>
    </submittedName>
</protein>
<dbReference type="Proteomes" id="UP001283361">
    <property type="component" value="Unassembled WGS sequence"/>
</dbReference>
<proteinExistence type="predicted"/>
<evidence type="ECO:0000313" key="2">
    <source>
        <dbReference type="Proteomes" id="UP001283361"/>
    </source>
</evidence>